<evidence type="ECO:0000313" key="3">
    <source>
        <dbReference type="EMBL" id="CAB4653252.1"/>
    </source>
</evidence>
<proteinExistence type="predicted"/>
<dbReference type="EMBL" id="CAEZWD010000100">
    <property type="protein sequence ID" value="CAB4653252.1"/>
    <property type="molecule type" value="Genomic_DNA"/>
</dbReference>
<dbReference type="CDD" id="cd02440">
    <property type="entry name" value="AdoMet_MTases"/>
    <property type="match status" value="1"/>
</dbReference>
<gene>
    <name evidence="3" type="ORF">UFOPK2171_00766</name>
</gene>
<dbReference type="InterPro" id="IPR041698">
    <property type="entry name" value="Methyltransf_25"/>
</dbReference>
<evidence type="ECO:0000259" key="2">
    <source>
        <dbReference type="Pfam" id="PF18096"/>
    </source>
</evidence>
<dbReference type="InterPro" id="IPR029063">
    <property type="entry name" value="SAM-dependent_MTases_sf"/>
</dbReference>
<dbReference type="PANTHER" id="PTHR14741:SF32">
    <property type="entry name" value="TRIMETHYLGUANOSINE SYNTHASE"/>
    <property type="match status" value="1"/>
</dbReference>
<organism evidence="3">
    <name type="scientific">freshwater metagenome</name>
    <dbReference type="NCBI Taxonomy" id="449393"/>
    <lineage>
        <taxon>unclassified sequences</taxon>
        <taxon>metagenomes</taxon>
        <taxon>ecological metagenomes</taxon>
    </lineage>
</organism>
<feature type="domain" description="THUMP-like" evidence="2">
    <location>
        <begin position="328"/>
        <end position="402"/>
    </location>
</feature>
<dbReference type="AlphaFoldDB" id="A0A6J6KUR9"/>
<feature type="domain" description="Methyltransferase" evidence="1">
    <location>
        <begin position="100"/>
        <end position="164"/>
    </location>
</feature>
<dbReference type="InterPro" id="IPR041497">
    <property type="entry name" value="Thump-like"/>
</dbReference>
<sequence length="405" mass="43541">MSISWLQSPEGQAVIHAARGYTAPLTAIPALRKQFSEITPELISQAFSQAQMQHRLEARWGQSAAELLLTEDGISQATRPVVAQYRANFIARKCGTDAHVLDLTCGLGFDAREFARAGLRVTGVEIDSEIAEYARHNLAEFGVSVHCTDANEFVIPNDVDVVFVDPARRDPNAAKDSLGNTKRIFDPSQWSPSWEKINEIATTHPVLAKVAPGIDKAELSNWDARWISSDGDLVECFLSSSGTGLRAAVLIDSASDSTVEILGDETTKTQALGGFLVVPDPALIRASALDAVASLCNGGLVNEHIAWLTSDDASAVSKLANQSPSLASVLKIESHFKFSEKQLVANLKAVTASGVTVMTRGMQLDVEAIRKLAVKATTSGGQELIIAIYRDDAGPQALICRRYLS</sequence>
<accession>A0A6J6KUR9</accession>
<dbReference type="SUPFAM" id="SSF53335">
    <property type="entry name" value="S-adenosyl-L-methionine-dependent methyltransferases"/>
    <property type="match status" value="1"/>
</dbReference>
<dbReference type="PANTHER" id="PTHR14741">
    <property type="entry name" value="S-ADENOSYLMETHIONINE-DEPENDENT METHYLTRANSFERASE RELATED"/>
    <property type="match status" value="1"/>
</dbReference>
<dbReference type="Pfam" id="PF18096">
    <property type="entry name" value="Thump_like"/>
    <property type="match status" value="1"/>
</dbReference>
<dbReference type="Gene3D" id="3.40.50.150">
    <property type="entry name" value="Vaccinia Virus protein VP39"/>
    <property type="match status" value="1"/>
</dbReference>
<name>A0A6J6KUR9_9ZZZZ</name>
<evidence type="ECO:0000259" key="1">
    <source>
        <dbReference type="Pfam" id="PF13649"/>
    </source>
</evidence>
<reference evidence="3" key="1">
    <citation type="submission" date="2020-05" db="EMBL/GenBank/DDBJ databases">
        <authorList>
            <person name="Chiriac C."/>
            <person name="Salcher M."/>
            <person name="Ghai R."/>
            <person name="Kavagutti S V."/>
        </authorList>
    </citation>
    <scope>NUCLEOTIDE SEQUENCE</scope>
</reference>
<dbReference type="Pfam" id="PF13649">
    <property type="entry name" value="Methyltransf_25"/>
    <property type="match status" value="1"/>
</dbReference>
<protein>
    <submittedName>
        <fullName evidence="3">Unannotated protein</fullName>
    </submittedName>
</protein>